<comment type="caution">
    <text evidence="1">The sequence shown here is derived from an EMBL/GenBank/DDBJ whole genome shotgun (WGS) entry which is preliminary data.</text>
</comment>
<reference evidence="1" key="1">
    <citation type="submission" date="2023-03" db="EMBL/GenBank/DDBJ databases">
        <title>Massive genome expansion in bonnet fungi (Mycena s.s.) driven by repeated elements and novel gene families across ecological guilds.</title>
        <authorList>
            <consortium name="Lawrence Berkeley National Laboratory"/>
            <person name="Harder C.B."/>
            <person name="Miyauchi S."/>
            <person name="Viragh M."/>
            <person name="Kuo A."/>
            <person name="Thoen E."/>
            <person name="Andreopoulos B."/>
            <person name="Lu D."/>
            <person name="Skrede I."/>
            <person name="Drula E."/>
            <person name="Henrissat B."/>
            <person name="Morin E."/>
            <person name="Kohler A."/>
            <person name="Barry K."/>
            <person name="LaButti K."/>
            <person name="Morin E."/>
            <person name="Salamov A."/>
            <person name="Lipzen A."/>
            <person name="Mereny Z."/>
            <person name="Hegedus B."/>
            <person name="Baldrian P."/>
            <person name="Stursova M."/>
            <person name="Weitz H."/>
            <person name="Taylor A."/>
            <person name="Grigoriev I.V."/>
            <person name="Nagy L.G."/>
            <person name="Martin F."/>
            <person name="Kauserud H."/>
        </authorList>
    </citation>
    <scope>NUCLEOTIDE SEQUENCE</scope>
    <source>
        <strain evidence="1">CBHHK182m</strain>
    </source>
</reference>
<evidence type="ECO:0000313" key="2">
    <source>
        <dbReference type="Proteomes" id="UP001215598"/>
    </source>
</evidence>
<proteinExistence type="predicted"/>
<accession>A0AAD7K5C9</accession>
<dbReference type="AlphaFoldDB" id="A0AAD7K5C9"/>
<name>A0AAD7K5C9_9AGAR</name>
<dbReference type="Proteomes" id="UP001215598">
    <property type="component" value="Unassembled WGS sequence"/>
</dbReference>
<organism evidence="1 2">
    <name type="scientific">Mycena metata</name>
    <dbReference type="NCBI Taxonomy" id="1033252"/>
    <lineage>
        <taxon>Eukaryota</taxon>
        <taxon>Fungi</taxon>
        <taxon>Dikarya</taxon>
        <taxon>Basidiomycota</taxon>
        <taxon>Agaricomycotina</taxon>
        <taxon>Agaricomycetes</taxon>
        <taxon>Agaricomycetidae</taxon>
        <taxon>Agaricales</taxon>
        <taxon>Marasmiineae</taxon>
        <taxon>Mycenaceae</taxon>
        <taxon>Mycena</taxon>
    </lineage>
</organism>
<protein>
    <submittedName>
        <fullName evidence="1">Uncharacterized protein</fullName>
    </submittedName>
</protein>
<gene>
    <name evidence="1" type="ORF">B0H16DRAFT_1449561</name>
</gene>
<evidence type="ECO:0000313" key="1">
    <source>
        <dbReference type="EMBL" id="KAJ7776112.1"/>
    </source>
</evidence>
<keyword evidence="2" id="KW-1185">Reference proteome</keyword>
<dbReference type="EMBL" id="JARKIB010000009">
    <property type="protein sequence ID" value="KAJ7776112.1"/>
    <property type="molecule type" value="Genomic_DNA"/>
</dbReference>
<sequence>MPTTRVAHCVLNFPAFVTKLETNEHNEFLVHAPPRAQISLLYEEIFAHLRSNPTHRASKAFLQLYTQLGAQNPNEKWKSLLANPPQLVIINVGNAHGHHLRAKGLHKFIFLSLSTFSLWEATSTGDAMSTASLMVREMVKATIVHELGHCIVSEVVGAMDRDQYFFKASSSTLSDTDTDMVSAERFAEAKRLSTPAKVKVDWRDEPEAGEWIEEHIFGGIFQGDPQGGVLLQTDRQKFHALTDDMLSKGTTEVFVNYTRTFPDYFTGATVFPFPPGIIPTLSLSKICLLVGDEADPATHIVPTCDGDMYFNPFIPRSAVRDTEPPNERRWQDDLKFSIENWTWDLARLARYLT</sequence>